<accession>A0A432XYU5</accession>
<evidence type="ECO:0000313" key="3">
    <source>
        <dbReference type="Proteomes" id="UP000287330"/>
    </source>
</evidence>
<sequence length="271" mass="29804">MKKALIALATISFSVSAYADISYSEKESLCGQATVDDPWLQRPTVYTGNIFEGSSKRYVSTAEPASFEAEQNHFVDYDGGVPEYRTTRDFAFFKSFGQWSTLQLVRGMTSDEDVEISFPIRGEHRAVVLVKDEDLRQPNGPGGDYWYPPLCDVVEVIAHNDPSVGAASATSGAGISVNIANVDIDSLSARAQQGYDASITYIFRHQRDRNTEFTYTTTSPDITFTPTYQGSYYVFVRVSDGNLTKFIDVTEGVPVFSSSGQPLPGGPIEVF</sequence>
<protein>
    <submittedName>
        <fullName evidence="2">Uncharacterized protein</fullName>
    </submittedName>
</protein>
<proteinExistence type="predicted"/>
<keyword evidence="3" id="KW-1185">Reference proteome</keyword>
<feature type="signal peptide" evidence="1">
    <location>
        <begin position="1"/>
        <end position="19"/>
    </location>
</feature>
<keyword evidence="1" id="KW-0732">Signal</keyword>
<comment type="caution">
    <text evidence="2">The sequence shown here is derived from an EMBL/GenBank/DDBJ whole genome shotgun (WGS) entry which is preliminary data.</text>
</comment>
<dbReference type="EMBL" id="PIPV01000005">
    <property type="protein sequence ID" value="RUO53751.1"/>
    <property type="molecule type" value="Genomic_DNA"/>
</dbReference>
<feature type="chain" id="PRO_5019457911" evidence="1">
    <location>
        <begin position="20"/>
        <end position="271"/>
    </location>
</feature>
<name>A0A432XYU5_9GAMM</name>
<evidence type="ECO:0000256" key="1">
    <source>
        <dbReference type="SAM" id="SignalP"/>
    </source>
</evidence>
<evidence type="ECO:0000313" key="2">
    <source>
        <dbReference type="EMBL" id="RUO53751.1"/>
    </source>
</evidence>
<dbReference type="AlphaFoldDB" id="A0A432XYU5"/>
<reference evidence="3" key="1">
    <citation type="journal article" date="2018" name="Front. Microbiol.">
        <title>Genome-Based Analysis Reveals the Taxonomy and Diversity of the Family Idiomarinaceae.</title>
        <authorList>
            <person name="Liu Y."/>
            <person name="Lai Q."/>
            <person name="Shao Z."/>
        </authorList>
    </citation>
    <scope>NUCLEOTIDE SEQUENCE [LARGE SCALE GENOMIC DNA]</scope>
    <source>
        <strain evidence="3">F23</strain>
    </source>
</reference>
<dbReference type="RefSeq" id="WP_110574358.1">
    <property type="nucleotide sequence ID" value="NZ_PIPV01000005.1"/>
</dbReference>
<gene>
    <name evidence="2" type="ORF">CWE25_07630</name>
</gene>
<dbReference type="Proteomes" id="UP000287330">
    <property type="component" value="Unassembled WGS sequence"/>
</dbReference>
<organism evidence="2 3">
    <name type="scientific">Idiomarina fontislapidosi</name>
    <dbReference type="NCBI Taxonomy" id="263723"/>
    <lineage>
        <taxon>Bacteria</taxon>
        <taxon>Pseudomonadati</taxon>
        <taxon>Pseudomonadota</taxon>
        <taxon>Gammaproteobacteria</taxon>
        <taxon>Alteromonadales</taxon>
        <taxon>Idiomarinaceae</taxon>
        <taxon>Idiomarina</taxon>
    </lineage>
</organism>